<dbReference type="EC" id="3.1.-.-" evidence="10"/>
<feature type="transmembrane region" description="Helical" evidence="10">
    <location>
        <begin position="641"/>
        <end position="662"/>
    </location>
</feature>
<evidence type="ECO:0000256" key="5">
    <source>
        <dbReference type="ARBA" id="ARBA00022801"/>
    </source>
</evidence>
<keyword evidence="7 10" id="KW-0653">Protein transport</keyword>
<evidence type="ECO:0000256" key="12">
    <source>
        <dbReference type="SAM" id="SignalP"/>
    </source>
</evidence>
<protein>
    <recommendedName>
        <fullName evidence="10">GPI inositol-deacylase</fullName>
        <ecNumber evidence="10">3.1.-.-</ecNumber>
    </recommendedName>
</protein>
<keyword evidence="3 10" id="KW-0813">Transport</keyword>
<comment type="subcellular location">
    <subcellularLocation>
        <location evidence="1">Endoplasmic reticulum membrane</location>
        <topology evidence="1">Multi-pass membrane protein</topology>
    </subcellularLocation>
</comment>
<evidence type="ECO:0000256" key="9">
    <source>
        <dbReference type="ARBA" id="ARBA00023136"/>
    </source>
</evidence>
<evidence type="ECO:0000256" key="11">
    <source>
        <dbReference type="SAM" id="MobiDB-lite"/>
    </source>
</evidence>
<keyword evidence="4 10" id="KW-0812">Transmembrane</keyword>
<feature type="transmembrane region" description="Helical" evidence="10">
    <location>
        <begin position="803"/>
        <end position="822"/>
    </location>
</feature>
<dbReference type="Pfam" id="PF07819">
    <property type="entry name" value="PGAP1"/>
    <property type="match status" value="1"/>
</dbReference>
<evidence type="ECO:0000256" key="1">
    <source>
        <dbReference type="ARBA" id="ARBA00004477"/>
    </source>
</evidence>
<dbReference type="GO" id="GO:0050185">
    <property type="term" value="F:phosphatidylinositol deacylase activity"/>
    <property type="evidence" value="ECO:0007669"/>
    <property type="project" value="TreeGrafter"/>
</dbReference>
<dbReference type="PANTHER" id="PTHR15495">
    <property type="entry name" value="NEGATIVE REGULATOR OF VESICLE FORMATION-RELATED"/>
    <property type="match status" value="1"/>
</dbReference>
<keyword evidence="6 10" id="KW-0256">Endoplasmic reticulum</keyword>
<name>A0A167RDT9_CALVF</name>
<evidence type="ECO:0000256" key="7">
    <source>
        <dbReference type="ARBA" id="ARBA00022927"/>
    </source>
</evidence>
<dbReference type="EMBL" id="KV417268">
    <property type="protein sequence ID" value="KZP00804.1"/>
    <property type="molecule type" value="Genomic_DNA"/>
</dbReference>
<evidence type="ECO:0000259" key="13">
    <source>
        <dbReference type="Pfam" id="PF07819"/>
    </source>
</evidence>
<feature type="transmembrane region" description="Helical" evidence="10">
    <location>
        <begin position="872"/>
        <end position="892"/>
    </location>
</feature>
<dbReference type="GO" id="GO:0006505">
    <property type="term" value="P:GPI anchor metabolic process"/>
    <property type="evidence" value="ECO:0007669"/>
    <property type="project" value="TreeGrafter"/>
</dbReference>
<dbReference type="InterPro" id="IPR039529">
    <property type="entry name" value="PGAP1/BST1"/>
</dbReference>
<keyword evidence="16" id="KW-1185">Reference proteome</keyword>
<accession>A0A167RDT9</accession>
<evidence type="ECO:0000313" key="15">
    <source>
        <dbReference type="EMBL" id="KZP00804.1"/>
    </source>
</evidence>
<evidence type="ECO:0000256" key="6">
    <source>
        <dbReference type="ARBA" id="ARBA00022824"/>
    </source>
</evidence>
<feature type="chain" id="PRO_5007891873" description="GPI inositol-deacylase" evidence="12">
    <location>
        <begin position="22"/>
        <end position="928"/>
    </location>
</feature>
<reference evidence="15 16" key="1">
    <citation type="journal article" date="2016" name="Mol. Biol. Evol.">
        <title>Comparative Genomics of Early-Diverging Mushroom-Forming Fungi Provides Insights into the Origins of Lignocellulose Decay Capabilities.</title>
        <authorList>
            <person name="Nagy L.G."/>
            <person name="Riley R."/>
            <person name="Tritt A."/>
            <person name="Adam C."/>
            <person name="Daum C."/>
            <person name="Floudas D."/>
            <person name="Sun H."/>
            <person name="Yadav J.S."/>
            <person name="Pangilinan J."/>
            <person name="Larsson K.H."/>
            <person name="Matsuura K."/>
            <person name="Barry K."/>
            <person name="Labutti K."/>
            <person name="Kuo R."/>
            <person name="Ohm R.A."/>
            <person name="Bhattacharya S.S."/>
            <person name="Shirouzu T."/>
            <person name="Yoshinaga Y."/>
            <person name="Martin F.M."/>
            <person name="Grigoriev I.V."/>
            <person name="Hibbett D.S."/>
        </authorList>
    </citation>
    <scope>NUCLEOTIDE SEQUENCE [LARGE SCALE GENOMIC DNA]</scope>
    <source>
        <strain evidence="15 16">TUFC12733</strain>
    </source>
</reference>
<dbReference type="InterPro" id="IPR012908">
    <property type="entry name" value="PGAP1-ab_dom-like"/>
</dbReference>
<evidence type="ECO:0000259" key="14">
    <source>
        <dbReference type="Pfam" id="PF25140"/>
    </source>
</evidence>
<dbReference type="GO" id="GO:0005789">
    <property type="term" value="C:endoplasmic reticulum membrane"/>
    <property type="evidence" value="ECO:0007669"/>
    <property type="project" value="UniProtKB-SubCell"/>
</dbReference>
<proteinExistence type="inferred from homology"/>
<feature type="transmembrane region" description="Helical" evidence="10">
    <location>
        <begin position="674"/>
        <end position="696"/>
    </location>
</feature>
<evidence type="ECO:0000256" key="3">
    <source>
        <dbReference type="ARBA" id="ARBA00022448"/>
    </source>
</evidence>
<evidence type="ECO:0000313" key="16">
    <source>
        <dbReference type="Proteomes" id="UP000076738"/>
    </source>
</evidence>
<feature type="domain" description="GPI inositol-deacylase transmembrane" evidence="14">
    <location>
        <begin position="661"/>
        <end position="903"/>
    </location>
</feature>
<keyword evidence="9 10" id="KW-0472">Membrane</keyword>
<dbReference type="InterPro" id="IPR029058">
    <property type="entry name" value="AB_hydrolase_fold"/>
</dbReference>
<dbReference type="SUPFAM" id="SSF53474">
    <property type="entry name" value="alpha/beta-Hydrolases"/>
    <property type="match status" value="1"/>
</dbReference>
<gene>
    <name evidence="15" type="ORF">CALVIDRAFT_560128</name>
</gene>
<keyword evidence="5 10" id="KW-0378">Hydrolase</keyword>
<feature type="transmembrane region" description="Helical" evidence="10">
    <location>
        <begin position="600"/>
        <end position="621"/>
    </location>
</feature>
<feature type="domain" description="GPI inositol-deacylase PGAP1-like alpha/beta" evidence="13">
    <location>
        <begin position="81"/>
        <end position="305"/>
    </location>
</feature>
<evidence type="ECO:0000256" key="8">
    <source>
        <dbReference type="ARBA" id="ARBA00022989"/>
    </source>
</evidence>
<dbReference type="Proteomes" id="UP000076738">
    <property type="component" value="Unassembled WGS sequence"/>
</dbReference>
<keyword evidence="12" id="KW-0732">Signal</keyword>
<dbReference type="InterPro" id="IPR056824">
    <property type="entry name" value="PGAP1_TMD"/>
</dbReference>
<feature type="transmembrane region" description="Helical" evidence="10">
    <location>
        <begin position="745"/>
        <end position="768"/>
    </location>
</feature>
<organism evidence="15 16">
    <name type="scientific">Calocera viscosa (strain TUFC12733)</name>
    <dbReference type="NCBI Taxonomy" id="1330018"/>
    <lineage>
        <taxon>Eukaryota</taxon>
        <taxon>Fungi</taxon>
        <taxon>Dikarya</taxon>
        <taxon>Basidiomycota</taxon>
        <taxon>Agaricomycotina</taxon>
        <taxon>Dacrymycetes</taxon>
        <taxon>Dacrymycetales</taxon>
        <taxon>Dacrymycetaceae</taxon>
        <taxon>Calocera</taxon>
    </lineage>
</organism>
<dbReference type="OrthoDB" id="348976at2759"/>
<comment type="similarity">
    <text evidence="2 10">Belongs to the GPI inositol-deacylase family.</text>
</comment>
<dbReference type="GO" id="GO:0006888">
    <property type="term" value="P:endoplasmic reticulum to Golgi vesicle-mediated transport"/>
    <property type="evidence" value="ECO:0007669"/>
    <property type="project" value="TreeGrafter"/>
</dbReference>
<dbReference type="AlphaFoldDB" id="A0A167RDT9"/>
<dbReference type="PANTHER" id="PTHR15495:SF7">
    <property type="entry name" value="GPI INOSITOL-DEACYLASE"/>
    <property type="match status" value="1"/>
</dbReference>
<keyword evidence="8 10" id="KW-1133">Transmembrane helix</keyword>
<sequence>MALPFPLLSLLLLLLLPLCLILPLLAPPWPLSPKAQGCRMSWMSPSYHLIPGVNVSHHPQLEGRYRLWLYREVGWDADDSPSGQPVLFLPGNSGSFKQSRSLASSASRQYFSSPFLRSPAFPGHTKPLDVFSLDTSEELSAFSSSPLLAQAEYAAAAISHILSLYPSPAPTEVLLIAHSMGGLVARLLLTHHPQAKVRNIIALSTPHAFPPLPISRELERVYAPHPQELPEGVMLLTVCGGAQDTEFPAELCGAWPPGSPTSPQEETSLTLTRWTSSTPHLWTGIGHREIVWCHQLRFLVARLALDLQGLHSLGERKELVQRVFEFDLPEPAFDSAVQAPEPELGRAGASQGLWALLHPLTNRVTPFLCTPSSCTRAKVLSRKLLPHPPAGEVWPRPGEGVGEREGVVYSEFEFRMEEGEGWVQLLDAQGKSASERKEQGQGGTESKGQGAWSALGRVREVTSDVGLFGALRGITVPLPQSPEQVLHTRVSFPRLRTHALLVYRASVRMVGECDLFPPLLASSPSAGAGSEEAHYHPRAHASPGYFTTHTSGPFLPSRPSALQLDIYAASSSSSQCTIPALHVHLDIWASLSRVLPRYRILLIAWSAGISALLSLLSLRAWDTGAAFPTVPAAFSFYIQRVFPWLSLALWGLALLPLPEGLVIGTAGLPVLSPLAPMLLAGATVLVGLSWGLLWALTRALAWLMQLVRIRPRSALSRRGNPVLNSFPFSGGGTARPRGVRHYLPLALSSLLLVIFVPSQFVFLVAFLLQLYTASRAEQALHSTSSRQLTHLPKLQAHAAQAQHLLLMLLCLLPLTAPFAAVWARTLPSRGLEPVLSSERDPLAVVCAVLAIESASAGRVWDRARGPAQRWGTAALLAALTGYCFVCGARYTYGIYEAVELYFLASLLRPTAGNGDCQTIPSAKEVEAK</sequence>
<dbReference type="STRING" id="1330018.A0A167RDT9"/>
<evidence type="ECO:0000256" key="10">
    <source>
        <dbReference type="RuleBase" id="RU365011"/>
    </source>
</evidence>
<dbReference type="Pfam" id="PF25140">
    <property type="entry name" value="PGAP1_TMD"/>
    <property type="match status" value="1"/>
</dbReference>
<dbReference type="Gene3D" id="3.40.50.1820">
    <property type="entry name" value="alpha/beta hydrolase"/>
    <property type="match status" value="1"/>
</dbReference>
<dbReference type="GO" id="GO:0015031">
    <property type="term" value="P:protein transport"/>
    <property type="evidence" value="ECO:0007669"/>
    <property type="project" value="UniProtKB-KW"/>
</dbReference>
<feature type="signal peptide" evidence="12">
    <location>
        <begin position="1"/>
        <end position="21"/>
    </location>
</feature>
<evidence type="ECO:0000256" key="2">
    <source>
        <dbReference type="ARBA" id="ARBA00006931"/>
    </source>
</evidence>
<evidence type="ECO:0000256" key="4">
    <source>
        <dbReference type="ARBA" id="ARBA00022692"/>
    </source>
</evidence>
<feature type="region of interest" description="Disordered" evidence="11">
    <location>
        <begin position="429"/>
        <end position="452"/>
    </location>
</feature>
<comment type="function">
    <text evidence="10">Involved in inositol deacylation of GPI-anchored proteins which plays important roles in the quality control and ER-associated degradation of GPI-anchored proteins.</text>
</comment>